<evidence type="ECO:0000256" key="1">
    <source>
        <dbReference type="ARBA" id="ARBA00001933"/>
    </source>
</evidence>
<keyword evidence="14" id="KW-1185">Reference proteome</keyword>
<dbReference type="EMBL" id="LJSG01000009">
    <property type="protein sequence ID" value="KPP93293.1"/>
    <property type="molecule type" value="Genomic_DNA"/>
</dbReference>
<dbReference type="InterPro" id="IPR015422">
    <property type="entry name" value="PyrdxlP-dep_Trfase_small"/>
</dbReference>
<dbReference type="SUPFAM" id="SSF53383">
    <property type="entry name" value="PLP-dependent transferases"/>
    <property type="match status" value="1"/>
</dbReference>
<dbReference type="PANTHER" id="PTHR21152:SF24">
    <property type="entry name" value="ALANINE--GLYOXYLATE AMINOTRANSFERASE 1"/>
    <property type="match status" value="1"/>
</dbReference>
<evidence type="ECO:0000313" key="11">
    <source>
        <dbReference type="EMBL" id="CUX83020.1"/>
    </source>
</evidence>
<comment type="caution">
    <text evidence="12">The sequence shown here is derived from an EMBL/GenBank/DDBJ whole genome shotgun (WGS) entry which is preliminary data.</text>
</comment>
<comment type="cofactor">
    <cofactor evidence="1 7 9">
        <name>pyridoxal 5'-phosphate</name>
        <dbReference type="ChEBI" id="CHEBI:597326"/>
    </cofactor>
</comment>
<keyword evidence="12" id="KW-0670">Pyruvate</keyword>
<dbReference type="OrthoDB" id="389074at2"/>
<dbReference type="GO" id="GO:0008453">
    <property type="term" value="F:alanine-glyoxylate transaminase activity"/>
    <property type="evidence" value="ECO:0007669"/>
    <property type="project" value="UniProtKB-EC"/>
</dbReference>
<dbReference type="PIRSF" id="PIRSF000524">
    <property type="entry name" value="SPT"/>
    <property type="match status" value="1"/>
</dbReference>
<dbReference type="InterPro" id="IPR015424">
    <property type="entry name" value="PyrdxlP-dep_Trfase"/>
</dbReference>
<dbReference type="STRING" id="1666912.Ga0058931_2724"/>
<feature type="binding site" evidence="6">
    <location>
        <position position="342"/>
    </location>
    <ligand>
        <name>substrate</name>
    </ligand>
</feature>
<sequence>MTIGQHHLFTPGPTPIPEAVRRAMNVAAEDHRAPGFGALATEITAGLRQIMRMEGGNVFLFPGSGSAAWEAAITNTLNPGDRVLMARHGHFSVLWAQMAERLGLDVELIDVAWGAGCPVKEIERRLGADKEDRIKAVFVTHNETATGVTSDVAAVRRALDMNFHDALLFVDGVSSIGSIEFRMADWGVDLAVTGSQKGLMCPAGLGILGVSDKAMQAAKSATLRRAYFEFADMANLQSDGVFPYTPPIPLLHGLRASVELLLDEGIDTVIARHARIATGVRAAVQAWGLDMVAEHPSLYSNTVTAIRTPMHIDAREVIAIAHDELGASFGGGLGRLADRVFRIGHLGWVNEGSLAGALSMAEMALWRAGVDIELGAGLAAAQRYWSDGKRRDRPRVVESTPIAAE</sequence>
<dbReference type="GO" id="GO:0019265">
    <property type="term" value="P:glycine biosynthetic process, by transamination of glyoxylate"/>
    <property type="evidence" value="ECO:0007669"/>
    <property type="project" value="TreeGrafter"/>
</dbReference>
<evidence type="ECO:0000256" key="9">
    <source>
        <dbReference type="RuleBase" id="RU004504"/>
    </source>
</evidence>
<evidence type="ECO:0000313" key="13">
    <source>
        <dbReference type="Proteomes" id="UP000050413"/>
    </source>
</evidence>
<accession>A0A0P7WH65</accession>
<keyword evidence="5 7" id="KW-0663">Pyridoxal phosphate</keyword>
<evidence type="ECO:0000256" key="8">
    <source>
        <dbReference type="RuleBase" id="RU004075"/>
    </source>
</evidence>
<evidence type="ECO:0000259" key="10">
    <source>
        <dbReference type="Pfam" id="PF00266"/>
    </source>
</evidence>
<dbReference type="EMBL" id="FBYC01000004">
    <property type="protein sequence ID" value="CUX83020.1"/>
    <property type="molecule type" value="Genomic_DNA"/>
</dbReference>
<evidence type="ECO:0000313" key="14">
    <source>
        <dbReference type="Proteomes" id="UP000182045"/>
    </source>
</evidence>
<gene>
    <name evidence="11" type="ORF">Ga0058931_2724</name>
    <name evidence="12" type="ORF">HLUCCA05_14170</name>
</gene>
<proteinExistence type="inferred from homology"/>
<dbReference type="InterPro" id="IPR015421">
    <property type="entry name" value="PyrdxlP-dep_Trfase_major"/>
</dbReference>
<dbReference type="FunFam" id="3.40.640.10:FF:000054">
    <property type="entry name" value="Serine--glyoxylate aminotransferase"/>
    <property type="match status" value="1"/>
</dbReference>
<evidence type="ECO:0000256" key="7">
    <source>
        <dbReference type="PIRSR" id="PIRSR000524-50"/>
    </source>
</evidence>
<dbReference type="GO" id="GO:0050281">
    <property type="term" value="F:L-serine-glyoxylate transaminase activity"/>
    <property type="evidence" value="ECO:0007669"/>
    <property type="project" value="UniProtKB-EC"/>
</dbReference>
<evidence type="ECO:0000256" key="6">
    <source>
        <dbReference type="PIRSR" id="PIRSR000524-1"/>
    </source>
</evidence>
<dbReference type="InterPro" id="IPR000192">
    <property type="entry name" value="Aminotrans_V_dom"/>
</dbReference>
<dbReference type="Proteomes" id="UP000050413">
    <property type="component" value="Unassembled WGS sequence"/>
</dbReference>
<feature type="modified residue" description="N6-(pyridoxal phosphate)lysine" evidence="7">
    <location>
        <position position="197"/>
    </location>
</feature>
<evidence type="ECO:0000256" key="3">
    <source>
        <dbReference type="ARBA" id="ARBA00022576"/>
    </source>
</evidence>
<evidence type="ECO:0000256" key="4">
    <source>
        <dbReference type="ARBA" id="ARBA00022679"/>
    </source>
</evidence>
<keyword evidence="4 12" id="KW-0808">Transferase</keyword>
<protein>
    <submittedName>
        <fullName evidence="12">Alanine-glyoxylate transaminase / serine-glyoxylate transaminase / serine-pyruvate transaminase</fullName>
        <ecNumber evidence="12">2.6.1.44</ecNumber>
        <ecNumber evidence="12">2.6.1.45</ecNumber>
        <ecNumber evidence="12">2.6.1.51</ecNumber>
    </submittedName>
    <submittedName>
        <fullName evidence="11">Serine-glyoxylate aminotransferase apoenzyme</fullName>
    </submittedName>
</protein>
<dbReference type="EC" id="2.6.1.45" evidence="12"/>
<dbReference type="EC" id="2.6.1.44" evidence="12"/>
<comment type="similarity">
    <text evidence="2 8">Belongs to the class-V pyridoxal-phosphate-dependent aminotransferase family.</text>
</comment>
<reference evidence="11 14" key="2">
    <citation type="submission" date="2016-01" db="EMBL/GenBank/DDBJ databases">
        <authorList>
            <person name="Varghese N."/>
        </authorList>
    </citation>
    <scope>NUCLEOTIDE SEQUENCE [LARGE SCALE GENOMIC DNA]</scope>
    <source>
        <strain evidence="11 14">HL-91</strain>
    </source>
</reference>
<dbReference type="Gene3D" id="3.90.1150.10">
    <property type="entry name" value="Aspartate Aminotransferase, domain 1"/>
    <property type="match status" value="1"/>
</dbReference>
<dbReference type="Proteomes" id="UP000182045">
    <property type="component" value="Unassembled WGS sequence"/>
</dbReference>
<dbReference type="FunFam" id="3.90.1150.10:FF:000031">
    <property type="entry name" value="Serine--glyoxylate aminotransferase"/>
    <property type="match status" value="1"/>
</dbReference>
<dbReference type="AlphaFoldDB" id="A0A0P7WH65"/>
<organism evidence="12 13">
    <name type="scientific">Roseibaca calidilacus</name>
    <dbReference type="NCBI Taxonomy" id="1666912"/>
    <lineage>
        <taxon>Bacteria</taxon>
        <taxon>Pseudomonadati</taxon>
        <taxon>Pseudomonadota</taxon>
        <taxon>Alphaproteobacteria</taxon>
        <taxon>Rhodobacterales</taxon>
        <taxon>Paracoccaceae</taxon>
        <taxon>Roseinatronobacter</taxon>
    </lineage>
</organism>
<dbReference type="PATRIC" id="fig|1666912.4.peg.697"/>
<dbReference type="EC" id="2.6.1.51" evidence="12"/>
<dbReference type="Pfam" id="PF00266">
    <property type="entry name" value="Aminotran_5"/>
    <property type="match status" value="1"/>
</dbReference>
<dbReference type="Gene3D" id="3.40.640.10">
    <property type="entry name" value="Type I PLP-dependent aspartate aminotransferase-like (Major domain)"/>
    <property type="match status" value="1"/>
</dbReference>
<evidence type="ECO:0000256" key="5">
    <source>
        <dbReference type="ARBA" id="ARBA00022898"/>
    </source>
</evidence>
<feature type="domain" description="Aminotransferase class V" evidence="10">
    <location>
        <begin position="10"/>
        <end position="286"/>
    </location>
</feature>
<dbReference type="RefSeq" id="WP_072246800.1">
    <property type="nucleotide sequence ID" value="NZ_FBYC01000004.1"/>
</dbReference>
<dbReference type="PROSITE" id="PS00595">
    <property type="entry name" value="AA_TRANSFER_CLASS_5"/>
    <property type="match status" value="1"/>
</dbReference>
<reference evidence="12 13" key="1">
    <citation type="submission" date="2015-09" db="EMBL/GenBank/DDBJ databases">
        <title>Identification and resolution of microdiversity through metagenomic sequencing of parallel consortia.</title>
        <authorList>
            <person name="Nelson W.C."/>
            <person name="Romine M.F."/>
            <person name="Lindemann S.R."/>
        </authorList>
    </citation>
    <scope>NUCLEOTIDE SEQUENCE [LARGE SCALE GENOMIC DNA]</scope>
    <source>
        <strain evidence="12">HL-91</strain>
    </source>
</reference>
<name>A0A0P7WH65_9RHOB</name>
<keyword evidence="3 12" id="KW-0032">Aminotransferase</keyword>
<dbReference type="GO" id="GO:0004760">
    <property type="term" value="F:L-serine-pyruvate transaminase activity"/>
    <property type="evidence" value="ECO:0007669"/>
    <property type="project" value="UniProtKB-EC"/>
</dbReference>
<dbReference type="InterPro" id="IPR020578">
    <property type="entry name" value="Aminotrans_V_PyrdxlP_BS"/>
</dbReference>
<evidence type="ECO:0000313" key="12">
    <source>
        <dbReference type="EMBL" id="KPP93293.1"/>
    </source>
</evidence>
<dbReference type="PANTHER" id="PTHR21152">
    <property type="entry name" value="AMINOTRANSFERASE CLASS V"/>
    <property type="match status" value="1"/>
</dbReference>
<evidence type="ECO:0000256" key="2">
    <source>
        <dbReference type="ARBA" id="ARBA00009236"/>
    </source>
</evidence>
<dbReference type="InterPro" id="IPR024169">
    <property type="entry name" value="SP_NH2Trfase/AEP_transaminase"/>
</dbReference>